<protein>
    <submittedName>
        <fullName evidence="1">Uncharacterized protein</fullName>
    </submittedName>
</protein>
<name>A0A066XPW8_COLSU</name>
<reference evidence="2" key="1">
    <citation type="journal article" date="2014" name="Genome Announc.">
        <title>Draft genome sequence of Colletotrichum sublineola, a destructive pathogen of cultivated sorghum.</title>
        <authorList>
            <person name="Baroncelli R."/>
            <person name="Sanz-Martin J.M."/>
            <person name="Rech G.E."/>
            <person name="Sukno S.A."/>
            <person name="Thon M.R."/>
        </authorList>
    </citation>
    <scope>NUCLEOTIDE SEQUENCE [LARGE SCALE GENOMIC DNA]</scope>
    <source>
        <strain evidence="2">TX430BB</strain>
    </source>
</reference>
<accession>A0A066XPW8</accession>
<dbReference type="OrthoDB" id="3467882at2759"/>
<dbReference type="Proteomes" id="UP000027238">
    <property type="component" value="Unassembled WGS sequence"/>
</dbReference>
<dbReference type="EMBL" id="JMSE01000487">
    <property type="protein sequence ID" value="KDN69704.1"/>
    <property type="molecule type" value="Genomic_DNA"/>
</dbReference>
<evidence type="ECO:0000313" key="1">
    <source>
        <dbReference type="EMBL" id="KDN69704.1"/>
    </source>
</evidence>
<evidence type="ECO:0000313" key="2">
    <source>
        <dbReference type="Proteomes" id="UP000027238"/>
    </source>
</evidence>
<proteinExistence type="predicted"/>
<comment type="caution">
    <text evidence="1">The sequence shown here is derived from an EMBL/GenBank/DDBJ whole genome shotgun (WGS) entry which is preliminary data.</text>
</comment>
<keyword evidence="2" id="KW-1185">Reference proteome</keyword>
<gene>
    <name evidence="1" type="ORF">CSUB01_00288</name>
</gene>
<dbReference type="HOGENOM" id="CLU_1390146_0_0_1"/>
<sequence>MESCVTLRHFMSHIDNKDWNKTPIPGSQVDQATEAPIVDKTAMNINAEDMDQSRYPAGHVIKDGTSFNRMIEDIGIVISWRRNAITPEELAANKQFFDGAERSIEGIRLQRQTDHAKHLIPKLKAALPTVDFKTDDVVVSAKGEMGHNLNFQKTIDDNVTKITDIRDKLEAELANHYNQIRRRWTTKLSWKALKLL</sequence>
<organism evidence="1 2">
    <name type="scientific">Colletotrichum sublineola</name>
    <name type="common">Sorghum anthracnose fungus</name>
    <dbReference type="NCBI Taxonomy" id="1173701"/>
    <lineage>
        <taxon>Eukaryota</taxon>
        <taxon>Fungi</taxon>
        <taxon>Dikarya</taxon>
        <taxon>Ascomycota</taxon>
        <taxon>Pezizomycotina</taxon>
        <taxon>Sordariomycetes</taxon>
        <taxon>Hypocreomycetidae</taxon>
        <taxon>Glomerellales</taxon>
        <taxon>Glomerellaceae</taxon>
        <taxon>Colletotrichum</taxon>
        <taxon>Colletotrichum graminicola species complex</taxon>
    </lineage>
</organism>
<dbReference type="AlphaFoldDB" id="A0A066XPW8"/>